<keyword evidence="3" id="KW-1185">Reference proteome</keyword>
<evidence type="ECO:0000256" key="1">
    <source>
        <dbReference type="SAM" id="MobiDB-lite"/>
    </source>
</evidence>
<evidence type="ECO:0000313" key="2">
    <source>
        <dbReference type="EMBL" id="MBC2664554.1"/>
    </source>
</evidence>
<protein>
    <submittedName>
        <fullName evidence="2">DUF1491 family protein</fullName>
    </submittedName>
</protein>
<dbReference type="EMBL" id="JACLAW010000002">
    <property type="protein sequence ID" value="MBC2664554.1"/>
    <property type="molecule type" value="Genomic_DNA"/>
</dbReference>
<dbReference type="Proteomes" id="UP000566813">
    <property type="component" value="Unassembled WGS sequence"/>
</dbReference>
<comment type="caution">
    <text evidence="2">The sequence shown here is derived from an EMBL/GenBank/DDBJ whole genome shotgun (WGS) entry which is preliminary data.</text>
</comment>
<reference evidence="2 3" key="1">
    <citation type="submission" date="2020-08" db="EMBL/GenBank/DDBJ databases">
        <title>The genome sequence of type strain Novosphingobium flavum NBRC 111647.</title>
        <authorList>
            <person name="Liu Y."/>
        </authorList>
    </citation>
    <scope>NUCLEOTIDE SEQUENCE [LARGE SCALE GENOMIC DNA]</scope>
    <source>
        <strain evidence="2 3">NBRC 111647</strain>
    </source>
</reference>
<dbReference type="Gene3D" id="3.40.1530.20">
    <property type="entry name" value="Protein of unknown function (DUF1491)"/>
    <property type="match status" value="1"/>
</dbReference>
<organism evidence="2 3">
    <name type="scientific">Novosphingobium flavum</name>
    <dbReference type="NCBI Taxonomy" id="1778672"/>
    <lineage>
        <taxon>Bacteria</taxon>
        <taxon>Pseudomonadati</taxon>
        <taxon>Pseudomonadota</taxon>
        <taxon>Alphaproteobacteria</taxon>
        <taxon>Sphingomonadales</taxon>
        <taxon>Sphingomonadaceae</taxon>
        <taxon>Novosphingobium</taxon>
    </lineage>
</organism>
<dbReference type="AlphaFoldDB" id="A0A7X1FPN8"/>
<feature type="region of interest" description="Disordered" evidence="1">
    <location>
        <begin position="56"/>
        <end position="75"/>
    </location>
</feature>
<dbReference type="Pfam" id="PF07372">
    <property type="entry name" value="DUF1491"/>
    <property type="match status" value="1"/>
</dbReference>
<dbReference type="InterPro" id="IPR009964">
    <property type="entry name" value="DUF1491"/>
</dbReference>
<sequence>MTDSSEEARLPAHIEVGGLLRRVQQEGGFGMVLAKGEPEAGTILIVLVENGSDQRAWERMPDPSGGRRWTLSRAESREEPGAFSEWLDRRRRQDPDLWIVELDIPKPERFIPGRPNPG</sequence>
<dbReference type="RefSeq" id="WP_185662794.1">
    <property type="nucleotide sequence ID" value="NZ_JACLAW010000002.1"/>
</dbReference>
<proteinExistence type="predicted"/>
<evidence type="ECO:0000313" key="3">
    <source>
        <dbReference type="Proteomes" id="UP000566813"/>
    </source>
</evidence>
<gene>
    <name evidence="2" type="ORF">H7F51_03360</name>
</gene>
<name>A0A7X1FPN8_9SPHN</name>
<accession>A0A7X1FPN8</accession>